<comment type="catalytic activity">
    <reaction evidence="11 14">
        <text>a (3R)-hydroxyacyl-[ACP] + NADP(+) = a 3-oxoacyl-[ACP] + NADPH + H(+)</text>
        <dbReference type="Rhea" id="RHEA:17397"/>
        <dbReference type="Rhea" id="RHEA-COMP:9916"/>
        <dbReference type="Rhea" id="RHEA-COMP:9945"/>
        <dbReference type="ChEBI" id="CHEBI:15378"/>
        <dbReference type="ChEBI" id="CHEBI:57783"/>
        <dbReference type="ChEBI" id="CHEBI:58349"/>
        <dbReference type="ChEBI" id="CHEBI:78776"/>
        <dbReference type="ChEBI" id="CHEBI:78827"/>
        <dbReference type="EC" id="1.1.1.100"/>
    </reaction>
</comment>
<keyword evidence="5 14" id="KW-0276">Fatty acid metabolism</keyword>
<evidence type="ECO:0000256" key="12">
    <source>
        <dbReference type="PIRSR" id="PIRSR611284-1"/>
    </source>
</evidence>
<evidence type="ECO:0000256" key="10">
    <source>
        <dbReference type="ARBA" id="ARBA00023221"/>
    </source>
</evidence>
<dbReference type="FunFam" id="3.40.50.720:FF:000037">
    <property type="entry name" value="3-oxoacyl-[acyl-carrier-protein] reductase FabG"/>
    <property type="match status" value="1"/>
</dbReference>
<keyword evidence="9 14" id="KW-0275">Fatty acid biosynthesis</keyword>
<sequence>MNFSGKVVLVTGASRGIGRKVAERFALEGAKVGLNYLHNDRLAKEIKDELENQGCKVLLLKGDVSQKDEVERIFSELISAFGRVDIVVNNAGITKDKLLLRMTYDDFDSVIKTNLYSTYLVTQAAAKIMLKQRYGRIINISSIVGIKGNAGQANYAASKAAIIGFTKAVALELASRGITVNAVAPGYIKTDMTENLDEKVKETLINAIPVERLGTTDDVASTVLFLASDGAGYITGQTIIVDGGMVL</sequence>
<dbReference type="EMBL" id="BDJK01000055">
    <property type="protein sequence ID" value="GAV23690.1"/>
    <property type="molecule type" value="Genomic_DNA"/>
</dbReference>
<dbReference type="InterPro" id="IPR050259">
    <property type="entry name" value="SDR"/>
</dbReference>
<feature type="active site" description="Proton acceptor" evidence="12">
    <location>
        <position position="155"/>
    </location>
</feature>
<dbReference type="InterPro" id="IPR020904">
    <property type="entry name" value="Sc_DH/Rdtase_CS"/>
</dbReference>
<dbReference type="EC" id="1.1.1.100" evidence="14"/>
<proteinExistence type="inferred from homology"/>
<dbReference type="STRING" id="870242.cpu_22000"/>
<dbReference type="InterPro" id="IPR057326">
    <property type="entry name" value="KR_dom"/>
</dbReference>
<evidence type="ECO:0000256" key="14">
    <source>
        <dbReference type="RuleBase" id="RU366074"/>
    </source>
</evidence>
<feature type="binding site" evidence="13">
    <location>
        <position position="188"/>
    </location>
    <ligand>
        <name>NADP(+)</name>
        <dbReference type="ChEBI" id="CHEBI:58349"/>
    </ligand>
</feature>
<dbReference type="NCBIfam" id="TIGR01830">
    <property type="entry name" value="3oxo_ACP_reduc"/>
    <property type="match status" value="1"/>
</dbReference>
<dbReference type="NCBIfam" id="NF009466">
    <property type="entry name" value="PRK12826.1-2"/>
    <property type="match status" value="1"/>
</dbReference>
<comment type="caution">
    <text evidence="16">The sequence shown here is derived from an EMBL/GenBank/DDBJ whole genome shotgun (WGS) entry which is preliminary data.</text>
</comment>
<dbReference type="GO" id="GO:0006633">
    <property type="term" value="P:fatty acid biosynthetic process"/>
    <property type="evidence" value="ECO:0007669"/>
    <property type="project" value="UniProtKB-UniPathway"/>
</dbReference>
<protein>
    <recommendedName>
        <fullName evidence="14">3-oxoacyl-[acyl-carrier-protein] reductase</fullName>
        <ecNumber evidence="14">1.1.1.100</ecNumber>
    </recommendedName>
</protein>
<dbReference type="GO" id="GO:0004316">
    <property type="term" value="F:3-oxoacyl-[acyl-carrier-protein] reductase (NADPH) activity"/>
    <property type="evidence" value="ECO:0007669"/>
    <property type="project" value="UniProtKB-UniRule"/>
</dbReference>
<dbReference type="PRINTS" id="PR00080">
    <property type="entry name" value="SDRFAMILY"/>
</dbReference>
<dbReference type="NCBIfam" id="NF004199">
    <property type="entry name" value="PRK05653.1-4"/>
    <property type="match status" value="1"/>
</dbReference>
<dbReference type="GO" id="GO:0008202">
    <property type="term" value="P:steroid metabolic process"/>
    <property type="evidence" value="ECO:0007669"/>
    <property type="project" value="UniProtKB-KW"/>
</dbReference>
<evidence type="ECO:0000256" key="9">
    <source>
        <dbReference type="ARBA" id="ARBA00023160"/>
    </source>
</evidence>
<evidence type="ECO:0000313" key="16">
    <source>
        <dbReference type="EMBL" id="GAV23690.1"/>
    </source>
</evidence>
<feature type="binding site" evidence="13">
    <location>
        <begin position="155"/>
        <end position="159"/>
    </location>
    <ligand>
        <name>NADP(+)</name>
        <dbReference type="ChEBI" id="CHEBI:58349"/>
    </ligand>
</feature>
<dbReference type="InterPro" id="IPR002347">
    <property type="entry name" value="SDR_fam"/>
</dbReference>
<feature type="binding site" evidence="13">
    <location>
        <begin position="12"/>
        <end position="15"/>
    </location>
    <ligand>
        <name>NADP(+)</name>
        <dbReference type="ChEBI" id="CHEBI:58349"/>
    </ligand>
</feature>
<dbReference type="PANTHER" id="PTHR42879">
    <property type="entry name" value="3-OXOACYL-(ACYL-CARRIER-PROTEIN) REDUCTASE"/>
    <property type="match status" value="1"/>
</dbReference>
<dbReference type="Proteomes" id="UP000187485">
    <property type="component" value="Unassembled WGS sequence"/>
</dbReference>
<evidence type="ECO:0000256" key="7">
    <source>
        <dbReference type="ARBA" id="ARBA00023002"/>
    </source>
</evidence>
<dbReference type="SMART" id="SM00822">
    <property type="entry name" value="PKS_KR"/>
    <property type="match status" value="1"/>
</dbReference>
<evidence type="ECO:0000256" key="5">
    <source>
        <dbReference type="ARBA" id="ARBA00022832"/>
    </source>
</evidence>
<evidence type="ECO:0000256" key="4">
    <source>
        <dbReference type="ARBA" id="ARBA00022516"/>
    </source>
</evidence>
<dbReference type="Gene3D" id="3.40.50.720">
    <property type="entry name" value="NAD(P)-binding Rossmann-like Domain"/>
    <property type="match status" value="1"/>
</dbReference>
<dbReference type="GO" id="GO:0051287">
    <property type="term" value="F:NAD binding"/>
    <property type="evidence" value="ECO:0007669"/>
    <property type="project" value="UniProtKB-UniRule"/>
</dbReference>
<evidence type="ECO:0000256" key="6">
    <source>
        <dbReference type="ARBA" id="ARBA00022857"/>
    </source>
</evidence>
<feature type="domain" description="Ketoreductase" evidence="15">
    <location>
        <begin position="6"/>
        <end position="191"/>
    </location>
</feature>
<keyword evidence="17" id="KW-1185">Reference proteome</keyword>
<keyword evidence="7 14" id="KW-0560">Oxidoreductase</keyword>
<evidence type="ECO:0000256" key="11">
    <source>
        <dbReference type="ARBA" id="ARBA00048508"/>
    </source>
</evidence>
<keyword evidence="10" id="KW-0753">Steroid metabolism</keyword>
<dbReference type="AlphaFoldDB" id="A0A1L8CXR0"/>
<keyword evidence="6 13" id="KW-0521">NADP</keyword>
<dbReference type="SUPFAM" id="SSF51735">
    <property type="entry name" value="NAD(P)-binding Rossmann-fold domains"/>
    <property type="match status" value="1"/>
</dbReference>
<dbReference type="PRINTS" id="PR00081">
    <property type="entry name" value="GDHRDH"/>
</dbReference>
<dbReference type="InterPro" id="IPR036291">
    <property type="entry name" value="NAD(P)-bd_dom_sf"/>
</dbReference>
<evidence type="ECO:0000259" key="15">
    <source>
        <dbReference type="SMART" id="SM00822"/>
    </source>
</evidence>
<evidence type="ECO:0000256" key="1">
    <source>
        <dbReference type="ARBA" id="ARBA00002607"/>
    </source>
</evidence>
<evidence type="ECO:0000313" key="17">
    <source>
        <dbReference type="Proteomes" id="UP000187485"/>
    </source>
</evidence>
<dbReference type="NCBIfam" id="NF005559">
    <property type="entry name" value="PRK07231.1"/>
    <property type="match status" value="1"/>
</dbReference>
<evidence type="ECO:0000256" key="2">
    <source>
        <dbReference type="ARBA" id="ARBA00005194"/>
    </source>
</evidence>
<comment type="function">
    <text evidence="1 14">Catalyzes the NADPH-dependent reduction of beta-ketoacyl-ACP substrates to beta-hydroxyacyl-ACP products, the first reductive step in the elongation cycle of fatty acid biosynthesis.</text>
</comment>
<organism evidence="16 17">
    <name type="scientific">Carboxydothermus pertinax</name>
    <dbReference type="NCBI Taxonomy" id="870242"/>
    <lineage>
        <taxon>Bacteria</taxon>
        <taxon>Bacillati</taxon>
        <taxon>Bacillota</taxon>
        <taxon>Clostridia</taxon>
        <taxon>Thermoanaerobacterales</taxon>
        <taxon>Thermoanaerobacteraceae</taxon>
        <taxon>Carboxydothermus</taxon>
    </lineage>
</organism>
<accession>A0A1L8CXR0</accession>
<dbReference type="CDD" id="cd05333">
    <property type="entry name" value="BKR_SDR_c"/>
    <property type="match status" value="1"/>
</dbReference>
<dbReference type="UniPathway" id="UPA00094"/>
<dbReference type="OrthoDB" id="9803333at2"/>
<keyword evidence="8 14" id="KW-0443">Lipid metabolism</keyword>
<comment type="similarity">
    <text evidence="3 14">Belongs to the short-chain dehydrogenases/reductases (SDR) family.</text>
</comment>
<dbReference type="PROSITE" id="PS00061">
    <property type="entry name" value="ADH_SHORT"/>
    <property type="match status" value="1"/>
</dbReference>
<keyword evidence="4 14" id="KW-0444">Lipid biosynthesis</keyword>
<comment type="subunit">
    <text evidence="14">Homotetramer.</text>
</comment>
<name>A0A1L8CXR0_9THEO</name>
<evidence type="ECO:0000256" key="3">
    <source>
        <dbReference type="ARBA" id="ARBA00006484"/>
    </source>
</evidence>
<gene>
    <name evidence="16" type="ORF">cpu_22000</name>
</gene>
<evidence type="ECO:0000256" key="8">
    <source>
        <dbReference type="ARBA" id="ARBA00023098"/>
    </source>
</evidence>
<reference evidence="17" key="1">
    <citation type="submission" date="2016-12" db="EMBL/GenBank/DDBJ databases">
        <title>Draft Genome Sequences od Carboxydothermus pertinax and islandicus, Hydrogenogenic Carboxydotrophic Bacteria.</title>
        <authorList>
            <person name="Fukuyama Y."/>
            <person name="Ohmae K."/>
            <person name="Yoneda Y."/>
            <person name="Yoshida T."/>
            <person name="Sako Y."/>
        </authorList>
    </citation>
    <scope>NUCLEOTIDE SEQUENCE [LARGE SCALE GENOMIC DNA]</scope>
    <source>
        <strain evidence="17">Ug1</strain>
    </source>
</reference>
<dbReference type="PANTHER" id="PTHR42879:SF2">
    <property type="entry name" value="3-OXOACYL-[ACYL-CARRIER-PROTEIN] REDUCTASE FABG"/>
    <property type="match status" value="1"/>
</dbReference>
<feature type="binding site" evidence="13">
    <location>
        <position position="90"/>
    </location>
    <ligand>
        <name>NADP(+)</name>
        <dbReference type="ChEBI" id="CHEBI:58349"/>
    </ligand>
</feature>
<evidence type="ECO:0000256" key="13">
    <source>
        <dbReference type="PIRSR" id="PIRSR611284-2"/>
    </source>
</evidence>
<dbReference type="RefSeq" id="WP_075860080.1">
    <property type="nucleotide sequence ID" value="NZ_BDJK01000055.1"/>
</dbReference>
<dbReference type="Pfam" id="PF13561">
    <property type="entry name" value="adh_short_C2"/>
    <property type="match status" value="1"/>
</dbReference>
<comment type="pathway">
    <text evidence="2 14">Lipid metabolism; fatty acid biosynthesis.</text>
</comment>
<dbReference type="InterPro" id="IPR011284">
    <property type="entry name" value="3oxo_ACP_reduc"/>
</dbReference>